<feature type="region of interest" description="Disordered" evidence="1">
    <location>
        <begin position="1"/>
        <end position="35"/>
    </location>
</feature>
<dbReference type="PANTHER" id="PTHR39601:SF2">
    <property type="entry name" value="CHORIOGENIN HMINOR"/>
    <property type="match status" value="1"/>
</dbReference>
<protein>
    <submittedName>
        <fullName evidence="3">Choriogenin Hminor</fullName>
    </submittedName>
</protein>
<gene>
    <name evidence="3" type="ORF">NKR23_g3830</name>
</gene>
<dbReference type="InterPro" id="IPR058317">
    <property type="entry name" value="DUF8004"/>
</dbReference>
<evidence type="ECO:0000313" key="4">
    <source>
        <dbReference type="Proteomes" id="UP001174694"/>
    </source>
</evidence>
<evidence type="ECO:0000256" key="1">
    <source>
        <dbReference type="SAM" id="MobiDB-lite"/>
    </source>
</evidence>
<feature type="compositionally biased region" description="Gly residues" evidence="1">
    <location>
        <begin position="980"/>
        <end position="992"/>
    </location>
</feature>
<feature type="domain" description="DUF8004" evidence="2">
    <location>
        <begin position="463"/>
        <end position="554"/>
    </location>
</feature>
<reference evidence="3" key="1">
    <citation type="submission" date="2022-07" db="EMBL/GenBank/DDBJ databases">
        <title>Fungi with potential for degradation of polypropylene.</title>
        <authorList>
            <person name="Gostincar C."/>
        </authorList>
    </citation>
    <scope>NUCLEOTIDE SEQUENCE</scope>
    <source>
        <strain evidence="3">EXF-13308</strain>
    </source>
</reference>
<feature type="region of interest" description="Disordered" evidence="1">
    <location>
        <begin position="1037"/>
        <end position="1087"/>
    </location>
</feature>
<feature type="compositionally biased region" description="Basic and acidic residues" evidence="1">
    <location>
        <begin position="11"/>
        <end position="21"/>
    </location>
</feature>
<dbReference type="PANTHER" id="PTHR39601">
    <property type="entry name" value="CHORIOGENIN HMINOR"/>
    <property type="match status" value="1"/>
</dbReference>
<feature type="compositionally biased region" description="Low complexity" evidence="1">
    <location>
        <begin position="200"/>
        <end position="218"/>
    </location>
</feature>
<feature type="compositionally biased region" description="Pro residues" evidence="1">
    <location>
        <begin position="245"/>
        <end position="261"/>
    </location>
</feature>
<organism evidence="3 4">
    <name type="scientific">Pleurostoma richardsiae</name>
    <dbReference type="NCBI Taxonomy" id="41990"/>
    <lineage>
        <taxon>Eukaryota</taxon>
        <taxon>Fungi</taxon>
        <taxon>Dikarya</taxon>
        <taxon>Ascomycota</taxon>
        <taxon>Pezizomycotina</taxon>
        <taxon>Sordariomycetes</taxon>
        <taxon>Sordariomycetidae</taxon>
        <taxon>Calosphaeriales</taxon>
        <taxon>Pleurostomataceae</taxon>
        <taxon>Pleurostoma</taxon>
    </lineage>
</organism>
<name>A0AA38VTD4_9PEZI</name>
<dbReference type="Pfam" id="PF26013">
    <property type="entry name" value="DUF8004"/>
    <property type="match status" value="1"/>
</dbReference>
<evidence type="ECO:0000313" key="3">
    <source>
        <dbReference type="EMBL" id="KAJ9150316.1"/>
    </source>
</evidence>
<dbReference type="EMBL" id="JANBVO010000008">
    <property type="protein sequence ID" value="KAJ9150316.1"/>
    <property type="molecule type" value="Genomic_DNA"/>
</dbReference>
<comment type="caution">
    <text evidence="3">The sequence shown here is derived from an EMBL/GenBank/DDBJ whole genome shotgun (WGS) entry which is preliminary data.</text>
</comment>
<feature type="region of interest" description="Disordered" evidence="1">
    <location>
        <begin position="82"/>
        <end position="105"/>
    </location>
</feature>
<feature type="region of interest" description="Disordered" evidence="1">
    <location>
        <begin position="192"/>
        <end position="266"/>
    </location>
</feature>
<proteinExistence type="predicted"/>
<accession>A0AA38VTD4</accession>
<dbReference type="AlphaFoldDB" id="A0AA38VTD4"/>
<sequence length="1087" mass="118209">MSGRSAYVRKKITETKGEKGVLSRSRTKSSISSDEATISEFAASSRQDTGVGTTNARLLKFSEPLRENETIEYRGDVSYVGHGGDSVSGGSNDGPREPVGTPQFKGPLEDFAYARARKPAIKTEDVSGIEKSGLRSVLDKKSEEVRKGLAKTFAFGKKNKRIDPERGLEFRPQSAATVRPHQPIYASDLEAECEPTPEAQLQHPQQQQQLQQHQYSQHQHQHQHQHQQQEHQFPDRVSGMSPGMASPPPSARLPPVPPAATTPPIKRWIGAGRPVQRWNKLRKDPELWDPNGDVLVFLSDRSQGPRANPSFRLSSHIIEATESRYLITLLRDGSTEEDIHMPPLPVGAPPMLQRRGMAGADHRMQEHHFAAPSAYFRGGQPTPPISEDASLGDADGQISYEMYFPTPPNMTKMDQIRHHITTRNLFALLYHASLVGLSLCQALSDLHDRLEKYMPPEADNVGTIINYLSARGIDDVRNDAETAVSLLAWSEGHSVRWDEGWRESFLHCAGMYARLEHCADFKNIAPITRALLERACLETQLRVQAAEERLGEFQYTDMWPPTVASGSSSGLVTASPAKASADRLQNFLIAHYTGVYGRWPPSQPTHHGPDLGHVEEDMWLTRTIAQALQKDFAALYDYLVDRDIVWDGSEARSSRKWMMVSEGGNRTFEADTPDLPMTDMLIEFDNKLRFPHIPHPYPLVPDSIPAVMGESGADGGKERPSTLRKDNGVSLRGNATAGKLGALERRVQLAYTDATNIYVLGSEFTQSDLVDSFVKFEKADGVGQVDPSIARRGRWVLVYGVLQTLASISVDAPNVRYRDGVTYHLCPRLKGAKIPPWKAGSPSTLHGGGDSSSNEEAAHELSHCWAIVRSWAGVASNSGTDTSAASSGGSGNASPVVRAAYAFPRPPPTTTSRSSVAGYYTPAGPRSLRSSNSSVAPSVSAYPPFSSAGSVISESDTASSVRSPGSLSRRATKSRDGLSGKTGGGLRGLTTFGGGFERVDEVDSLEPGRARRPTGSVDTSGGILALEMAEDSARDSFGTALGGHGSGAWDGKERGFTGSGLDTGRSLVGGPEIRDFDDLDVIDDHDP</sequence>
<keyword evidence="4" id="KW-1185">Reference proteome</keyword>
<feature type="region of interest" description="Disordered" evidence="1">
    <location>
        <begin position="948"/>
        <end position="992"/>
    </location>
</feature>
<evidence type="ECO:0000259" key="2">
    <source>
        <dbReference type="Pfam" id="PF26013"/>
    </source>
</evidence>
<feature type="compositionally biased region" description="Polar residues" evidence="1">
    <location>
        <begin position="949"/>
        <end position="966"/>
    </location>
</feature>
<feature type="compositionally biased region" description="Basic and acidic residues" evidence="1">
    <location>
        <begin position="1072"/>
        <end position="1087"/>
    </location>
</feature>
<dbReference type="Proteomes" id="UP001174694">
    <property type="component" value="Unassembled WGS sequence"/>
</dbReference>